<feature type="domain" description="Transglycosylase SLT" evidence="2">
    <location>
        <begin position="102"/>
        <end position="201"/>
    </location>
</feature>
<dbReference type="CDD" id="cd16894">
    <property type="entry name" value="MltD-like"/>
    <property type="match status" value="1"/>
</dbReference>
<dbReference type="InterPro" id="IPR023346">
    <property type="entry name" value="Lysozyme-like_dom_sf"/>
</dbReference>
<name>A0A315ZI80_SEDFL</name>
<dbReference type="PANTHER" id="PTHR37423">
    <property type="entry name" value="SOLUBLE LYTIC MUREIN TRANSGLYCOSYLASE-RELATED"/>
    <property type="match status" value="1"/>
</dbReference>
<comment type="caution">
    <text evidence="3">The sequence shown here is derived from an EMBL/GenBank/DDBJ whole genome shotgun (WGS) entry which is preliminary data.</text>
</comment>
<reference evidence="3 4" key="1">
    <citation type="submission" date="2018-03" db="EMBL/GenBank/DDBJ databases">
        <title>Genomic Encyclopedia of Archaeal and Bacterial Type Strains, Phase II (KMG-II): from individual species to whole genera.</title>
        <authorList>
            <person name="Goeker M."/>
        </authorList>
    </citation>
    <scope>NUCLEOTIDE SEQUENCE [LARGE SCALE GENOMIC DNA]</scope>
    <source>
        <strain evidence="3 4">DSM 28229</strain>
    </source>
</reference>
<dbReference type="PANTHER" id="PTHR37423:SF2">
    <property type="entry name" value="MEMBRANE-BOUND LYTIC MUREIN TRANSGLYCOSYLASE C"/>
    <property type="match status" value="1"/>
</dbReference>
<dbReference type="Gene3D" id="1.10.530.10">
    <property type="match status" value="1"/>
</dbReference>
<dbReference type="OrthoDB" id="9815002at2"/>
<comment type="similarity">
    <text evidence="1">Belongs to the transglycosylase Slt family.</text>
</comment>
<dbReference type="Pfam" id="PF01464">
    <property type="entry name" value="SLT"/>
    <property type="match status" value="1"/>
</dbReference>
<dbReference type="RefSeq" id="WP_146201640.1">
    <property type="nucleotide sequence ID" value="NZ_QGDO01000001.1"/>
</dbReference>
<sequence>MKNIILGLLSLCVLGLMGWEYKQFRDEQKMPEYATDDKREIPLTSEIVHIDIPKEIDFCGEKVNLNDPDVRERLDRELQVNTFWHSNTILTMKRAAKWFPMIEKILKEENVPDDFKYLAVIESGLINVVSPAGATGFWQFMPKTAKDFKLEVNKEVDMRYNPELATRAACAYFKKAHEKFGSWTAVAAAYNMGVRGYVRSVEKQMVNNYYELLLNPETSRYVFRILAVKEIFTNPEKYNFKLKADNLYKAEKLKYIEIDKTIENLAEWAILHDINYKILKRHNPWLRMNKLTVKKNKYKIAIPKDTSPYKTTT</sequence>
<evidence type="ECO:0000313" key="3">
    <source>
        <dbReference type="EMBL" id="PWJ45012.1"/>
    </source>
</evidence>
<keyword evidence="4" id="KW-1185">Reference proteome</keyword>
<organism evidence="3 4">
    <name type="scientific">Sediminitomix flava</name>
    <dbReference type="NCBI Taxonomy" id="379075"/>
    <lineage>
        <taxon>Bacteria</taxon>
        <taxon>Pseudomonadati</taxon>
        <taxon>Bacteroidota</taxon>
        <taxon>Cytophagia</taxon>
        <taxon>Cytophagales</taxon>
        <taxon>Flammeovirgaceae</taxon>
        <taxon>Sediminitomix</taxon>
    </lineage>
</organism>
<accession>A0A315ZI80</accession>
<evidence type="ECO:0000256" key="1">
    <source>
        <dbReference type="ARBA" id="ARBA00007734"/>
    </source>
</evidence>
<gene>
    <name evidence="3" type="ORF">BC781_1011410</name>
</gene>
<evidence type="ECO:0000313" key="4">
    <source>
        <dbReference type="Proteomes" id="UP000245535"/>
    </source>
</evidence>
<dbReference type="SUPFAM" id="SSF53955">
    <property type="entry name" value="Lysozyme-like"/>
    <property type="match status" value="1"/>
</dbReference>
<dbReference type="Proteomes" id="UP000245535">
    <property type="component" value="Unassembled WGS sequence"/>
</dbReference>
<evidence type="ECO:0000259" key="2">
    <source>
        <dbReference type="Pfam" id="PF01464"/>
    </source>
</evidence>
<proteinExistence type="inferred from homology"/>
<dbReference type="EMBL" id="QGDO01000001">
    <property type="protein sequence ID" value="PWJ45012.1"/>
    <property type="molecule type" value="Genomic_DNA"/>
</dbReference>
<protein>
    <submittedName>
        <fullName evidence="3">Transglycosylase-like protein with SLT domain</fullName>
    </submittedName>
</protein>
<dbReference type="InterPro" id="IPR008258">
    <property type="entry name" value="Transglycosylase_SLT_dom_1"/>
</dbReference>
<dbReference type="AlphaFoldDB" id="A0A315ZI80"/>